<evidence type="ECO:0000313" key="2">
    <source>
        <dbReference type="Proteomes" id="UP000823775"/>
    </source>
</evidence>
<organism evidence="1 2">
    <name type="scientific">Datura stramonium</name>
    <name type="common">Jimsonweed</name>
    <name type="synonym">Common thornapple</name>
    <dbReference type="NCBI Taxonomy" id="4076"/>
    <lineage>
        <taxon>Eukaryota</taxon>
        <taxon>Viridiplantae</taxon>
        <taxon>Streptophyta</taxon>
        <taxon>Embryophyta</taxon>
        <taxon>Tracheophyta</taxon>
        <taxon>Spermatophyta</taxon>
        <taxon>Magnoliopsida</taxon>
        <taxon>eudicotyledons</taxon>
        <taxon>Gunneridae</taxon>
        <taxon>Pentapetalae</taxon>
        <taxon>asterids</taxon>
        <taxon>lamiids</taxon>
        <taxon>Solanales</taxon>
        <taxon>Solanaceae</taxon>
        <taxon>Solanoideae</taxon>
        <taxon>Datureae</taxon>
        <taxon>Datura</taxon>
    </lineage>
</organism>
<reference evidence="1 2" key="1">
    <citation type="journal article" date="2021" name="BMC Genomics">
        <title>Datura genome reveals duplications of psychoactive alkaloid biosynthetic genes and high mutation rate following tissue culture.</title>
        <authorList>
            <person name="Rajewski A."/>
            <person name="Carter-House D."/>
            <person name="Stajich J."/>
            <person name="Litt A."/>
        </authorList>
    </citation>
    <scope>NUCLEOTIDE SEQUENCE [LARGE SCALE GENOMIC DNA]</scope>
    <source>
        <strain evidence="1">AR-01</strain>
    </source>
</reference>
<name>A0ABS8UV72_DATST</name>
<comment type="caution">
    <text evidence="1">The sequence shown here is derived from an EMBL/GenBank/DDBJ whole genome shotgun (WGS) entry which is preliminary data.</text>
</comment>
<gene>
    <name evidence="1" type="ORF">HAX54_021463</name>
</gene>
<keyword evidence="2" id="KW-1185">Reference proteome</keyword>
<evidence type="ECO:0000313" key="1">
    <source>
        <dbReference type="EMBL" id="MCD9637913.1"/>
    </source>
</evidence>
<sequence>MMMLEQWKLLWLYRNIAKGNVIASPGKKQVKELMAEFKTEYSCMLLIQNLVHMFLDEGLASEIGPLEDKDSVGAIGTLEFFKGCILESLPNSLKHLTLDTNAMFRCKEKF</sequence>
<dbReference type="Proteomes" id="UP000823775">
    <property type="component" value="Unassembled WGS sequence"/>
</dbReference>
<protein>
    <submittedName>
        <fullName evidence="1">Uncharacterized protein</fullName>
    </submittedName>
</protein>
<proteinExistence type="predicted"/>
<accession>A0ABS8UV72</accession>
<dbReference type="EMBL" id="JACEIK010002581">
    <property type="protein sequence ID" value="MCD9637913.1"/>
    <property type="molecule type" value="Genomic_DNA"/>
</dbReference>